<accession>A0A1W1C8A1</accession>
<dbReference type="Pfam" id="PF08534">
    <property type="entry name" value="Redoxin"/>
    <property type="match status" value="1"/>
</dbReference>
<dbReference type="CDD" id="cd02966">
    <property type="entry name" value="TlpA_like_family"/>
    <property type="match status" value="1"/>
</dbReference>
<dbReference type="PANTHER" id="PTHR42852:SF17">
    <property type="entry name" value="THIOREDOXIN-LIKE PROTEIN HI_1115"/>
    <property type="match status" value="1"/>
</dbReference>
<gene>
    <name evidence="2" type="ORF">MNB_SV-14-257</name>
</gene>
<dbReference type="AlphaFoldDB" id="A0A1W1C8A1"/>
<dbReference type="EMBL" id="FPHN01000136">
    <property type="protein sequence ID" value="SFV62006.1"/>
    <property type="molecule type" value="Genomic_DNA"/>
</dbReference>
<dbReference type="InterPro" id="IPR036249">
    <property type="entry name" value="Thioredoxin-like_sf"/>
</dbReference>
<dbReference type="PANTHER" id="PTHR42852">
    <property type="entry name" value="THIOL:DISULFIDE INTERCHANGE PROTEIN DSBE"/>
    <property type="match status" value="1"/>
</dbReference>
<dbReference type="SUPFAM" id="SSF52833">
    <property type="entry name" value="Thioredoxin-like"/>
    <property type="match status" value="1"/>
</dbReference>
<dbReference type="Gene3D" id="3.40.30.10">
    <property type="entry name" value="Glutaredoxin"/>
    <property type="match status" value="1"/>
</dbReference>
<protein>
    <submittedName>
        <fullName evidence="2">Thioredoxin</fullName>
    </submittedName>
</protein>
<dbReference type="GO" id="GO:0016491">
    <property type="term" value="F:oxidoreductase activity"/>
    <property type="evidence" value="ECO:0007669"/>
    <property type="project" value="InterPro"/>
</dbReference>
<dbReference type="InterPro" id="IPR050553">
    <property type="entry name" value="Thioredoxin_ResA/DsbE_sf"/>
</dbReference>
<dbReference type="InterPro" id="IPR013766">
    <property type="entry name" value="Thioredoxin_domain"/>
</dbReference>
<name>A0A1W1C8A1_9ZZZZ</name>
<feature type="domain" description="Thioredoxin" evidence="1">
    <location>
        <begin position="14"/>
        <end position="167"/>
    </location>
</feature>
<sequence length="167" mass="19068">MKKILLSLLTLLAFTFNLYAENMEMFDTDGKSYKVLGDGNKLEIEGMEDKVVFLEFFGLKCPACKQLMPNLINIQEKYKDKVQIMAIEVQKADVDPINAYKKEHKINYITLSNYDVGRVVRYVMEKSGWKGAIPFLVAINSKGQVQFAQAGVMSEEDLAKYVEEFSK</sequence>
<evidence type="ECO:0000259" key="1">
    <source>
        <dbReference type="PROSITE" id="PS51352"/>
    </source>
</evidence>
<organism evidence="2">
    <name type="scientific">hydrothermal vent metagenome</name>
    <dbReference type="NCBI Taxonomy" id="652676"/>
    <lineage>
        <taxon>unclassified sequences</taxon>
        <taxon>metagenomes</taxon>
        <taxon>ecological metagenomes</taxon>
    </lineage>
</organism>
<evidence type="ECO:0000313" key="2">
    <source>
        <dbReference type="EMBL" id="SFV62006.1"/>
    </source>
</evidence>
<dbReference type="PROSITE" id="PS51352">
    <property type="entry name" value="THIOREDOXIN_2"/>
    <property type="match status" value="1"/>
</dbReference>
<proteinExistence type="predicted"/>
<dbReference type="InterPro" id="IPR013740">
    <property type="entry name" value="Redoxin"/>
</dbReference>
<reference evidence="2" key="1">
    <citation type="submission" date="2016-10" db="EMBL/GenBank/DDBJ databases">
        <authorList>
            <person name="de Groot N.N."/>
        </authorList>
    </citation>
    <scope>NUCLEOTIDE SEQUENCE</scope>
</reference>